<comment type="caution">
    <text evidence="1">The sequence shown here is derived from an EMBL/GenBank/DDBJ whole genome shotgun (WGS) entry which is preliminary data.</text>
</comment>
<dbReference type="EMBL" id="LWCR01000006">
    <property type="protein sequence ID" value="OAN31120.1"/>
    <property type="molecule type" value="Genomic_DNA"/>
</dbReference>
<accession>A0A178LJD5</accession>
<name>A0A178LJD5_9PSED</name>
<proteinExistence type="predicted"/>
<gene>
    <name evidence="1" type="ORF">A4V15_14005</name>
</gene>
<dbReference type="OrthoDB" id="6880846at2"/>
<evidence type="ECO:0000313" key="2">
    <source>
        <dbReference type="Proteomes" id="UP000078356"/>
    </source>
</evidence>
<dbReference type="Proteomes" id="UP000078356">
    <property type="component" value="Unassembled WGS sequence"/>
</dbReference>
<evidence type="ECO:0000313" key="1">
    <source>
        <dbReference type="EMBL" id="OAN31120.1"/>
    </source>
</evidence>
<organism evidence="1 2">
    <name type="scientific">Pseudomonas oryzihabitans</name>
    <dbReference type="NCBI Taxonomy" id="47885"/>
    <lineage>
        <taxon>Bacteria</taxon>
        <taxon>Pseudomonadati</taxon>
        <taxon>Pseudomonadota</taxon>
        <taxon>Gammaproteobacteria</taxon>
        <taxon>Pseudomonadales</taxon>
        <taxon>Pseudomonadaceae</taxon>
        <taxon>Pseudomonas</taxon>
    </lineage>
</organism>
<protein>
    <submittedName>
        <fullName evidence="1">Uncharacterized protein</fullName>
    </submittedName>
</protein>
<dbReference type="AlphaFoldDB" id="A0A178LJD5"/>
<dbReference type="RefSeq" id="WP_064307255.1">
    <property type="nucleotide sequence ID" value="NZ_LWCR01000006.1"/>
</dbReference>
<sequence length="168" mass="18771">MQLTDNRCVPKIQIHIAGRGMIQLHREGQCVGFAKSYRNAERRAEMLELFFARKETLGRAAVGMTLDEEFCSAGGESDAQSEAQFANQEWLVEGMGINLFPIKCFARLAEAECFAGHLRAYNLARPVSGDDGQWTEALIEWWESHPAQAAADCQSFRIRAVPVLEGLH</sequence>
<reference evidence="1 2" key="1">
    <citation type="submission" date="2016-04" db="EMBL/GenBank/DDBJ databases">
        <title>Draft Genome Sequences of Staphylococcus capitis Strain H36, S. capitis Strain H65, S. cohnii Strain H62, S. hominis Strain H69, Mycobacterium iranicum Strain H39, Plantibacter sp. Strain H53, Pseudomonas oryzihabitans Strain H72, and Microbacterium sp. Strain H83, isolated from residential settings.</title>
        <authorList>
            <person name="Lymperopoulou D."/>
            <person name="Adams R.I."/>
            <person name="Lindow S."/>
            <person name="Coil D.A."/>
            <person name="Jospin G."/>
            <person name="Eisen J.A."/>
        </authorList>
    </citation>
    <scope>NUCLEOTIDE SEQUENCE [LARGE SCALE GENOMIC DNA]</scope>
    <source>
        <strain evidence="1 2">H72</strain>
    </source>
</reference>